<keyword evidence="2" id="KW-0812">Transmembrane</keyword>
<dbReference type="Proteomes" id="UP000325440">
    <property type="component" value="Unassembled WGS sequence"/>
</dbReference>
<proteinExistence type="predicted"/>
<keyword evidence="2" id="KW-1133">Transmembrane helix</keyword>
<evidence type="ECO:0000313" key="3">
    <source>
        <dbReference type="EMBL" id="VVC45424.1"/>
    </source>
</evidence>
<organism evidence="3 4">
    <name type="scientific">Cinara cedri</name>
    <dbReference type="NCBI Taxonomy" id="506608"/>
    <lineage>
        <taxon>Eukaryota</taxon>
        <taxon>Metazoa</taxon>
        <taxon>Ecdysozoa</taxon>
        <taxon>Arthropoda</taxon>
        <taxon>Hexapoda</taxon>
        <taxon>Insecta</taxon>
        <taxon>Pterygota</taxon>
        <taxon>Neoptera</taxon>
        <taxon>Paraneoptera</taxon>
        <taxon>Hemiptera</taxon>
        <taxon>Sternorrhyncha</taxon>
        <taxon>Aphidomorpha</taxon>
        <taxon>Aphidoidea</taxon>
        <taxon>Aphididae</taxon>
        <taxon>Lachninae</taxon>
        <taxon>Cinara</taxon>
    </lineage>
</organism>
<feature type="compositionally biased region" description="Basic and acidic residues" evidence="1">
    <location>
        <begin position="29"/>
        <end position="43"/>
    </location>
</feature>
<accession>A0A5E4NRG2</accession>
<gene>
    <name evidence="3" type="ORF">CINCED_3A004544</name>
</gene>
<evidence type="ECO:0000256" key="2">
    <source>
        <dbReference type="SAM" id="Phobius"/>
    </source>
</evidence>
<dbReference type="EMBL" id="CABPRJ010002402">
    <property type="protein sequence ID" value="VVC45424.1"/>
    <property type="molecule type" value="Genomic_DNA"/>
</dbReference>
<name>A0A5E4NRG2_9HEMI</name>
<feature type="region of interest" description="Disordered" evidence="1">
    <location>
        <begin position="1"/>
        <end position="68"/>
    </location>
</feature>
<evidence type="ECO:0000313" key="4">
    <source>
        <dbReference type="Proteomes" id="UP000325440"/>
    </source>
</evidence>
<sequence length="121" mass="13593">MRSGGRPVGRNNRTAEIPNDTCPLTSGLDSHKEEKKTITDHRNGKTVLPRPQGTLRPVTHTTGRRSPQDAVNKVLQPTLTLSELQKVQNTFYAVIILLTLTLVPFFTVLPLWKVPYNSNYE</sequence>
<keyword evidence="4" id="KW-1185">Reference proteome</keyword>
<reference evidence="3 4" key="1">
    <citation type="submission" date="2019-08" db="EMBL/GenBank/DDBJ databases">
        <authorList>
            <person name="Alioto T."/>
            <person name="Alioto T."/>
            <person name="Gomez Garrido J."/>
        </authorList>
    </citation>
    <scope>NUCLEOTIDE SEQUENCE [LARGE SCALE GENOMIC DNA]</scope>
</reference>
<dbReference type="AlphaFoldDB" id="A0A5E4NRG2"/>
<evidence type="ECO:0000256" key="1">
    <source>
        <dbReference type="SAM" id="MobiDB-lite"/>
    </source>
</evidence>
<protein>
    <submittedName>
        <fullName evidence="3">Uncharacterized protein</fullName>
    </submittedName>
</protein>
<keyword evidence="2" id="KW-0472">Membrane</keyword>
<feature type="transmembrane region" description="Helical" evidence="2">
    <location>
        <begin position="91"/>
        <end position="112"/>
    </location>
</feature>